<gene>
    <name evidence="1" type="ORF">DH2020_012551</name>
</gene>
<protein>
    <recommendedName>
        <fullName evidence="3">Amino acid transporter transmembrane domain-containing protein</fullName>
    </recommendedName>
</protein>
<evidence type="ECO:0008006" key="3">
    <source>
        <dbReference type="Google" id="ProtNLM"/>
    </source>
</evidence>
<organism evidence="1 2">
    <name type="scientific">Rehmannia glutinosa</name>
    <name type="common">Chinese foxglove</name>
    <dbReference type="NCBI Taxonomy" id="99300"/>
    <lineage>
        <taxon>Eukaryota</taxon>
        <taxon>Viridiplantae</taxon>
        <taxon>Streptophyta</taxon>
        <taxon>Embryophyta</taxon>
        <taxon>Tracheophyta</taxon>
        <taxon>Spermatophyta</taxon>
        <taxon>Magnoliopsida</taxon>
        <taxon>eudicotyledons</taxon>
        <taxon>Gunneridae</taxon>
        <taxon>Pentapetalae</taxon>
        <taxon>asterids</taxon>
        <taxon>lamiids</taxon>
        <taxon>Lamiales</taxon>
        <taxon>Orobanchaceae</taxon>
        <taxon>Rehmannieae</taxon>
        <taxon>Rehmannia</taxon>
    </lineage>
</organism>
<sequence>MSIIDLLKSPYGSSDLFTTAKLSFTFPSTVHGISFLNTDSLAGVSPSAAAAYGGVSRVPPPRLVLLAGALLLWGLSFFLAEDGGGGWPEVGSAAAAEWWTLAMTWNLSSLCHLKCNGRGPVVVSSETPEMKAEERWWLTAALWVWYFGREKWSGENEGTGSRGRLEGFFERQDCSVVAITLYSVIASGASIWKGITHHQLINYGFEAHSTSAIIFDVFSSLGLLAFAFAFAGHSVALEIQATIPSTPD</sequence>
<reference evidence="1 2" key="1">
    <citation type="journal article" date="2021" name="Comput. Struct. Biotechnol. J.">
        <title>De novo genome assembly of the potent medicinal plant Rehmannia glutinosa using nanopore technology.</title>
        <authorList>
            <person name="Ma L."/>
            <person name="Dong C."/>
            <person name="Song C."/>
            <person name="Wang X."/>
            <person name="Zheng X."/>
            <person name="Niu Y."/>
            <person name="Chen S."/>
            <person name="Feng W."/>
        </authorList>
    </citation>
    <scope>NUCLEOTIDE SEQUENCE [LARGE SCALE GENOMIC DNA]</scope>
    <source>
        <strain evidence="1">DH-2019</strain>
    </source>
</reference>
<dbReference type="Proteomes" id="UP001318860">
    <property type="component" value="Unassembled WGS sequence"/>
</dbReference>
<dbReference type="EMBL" id="JABTTQ020000006">
    <property type="protein sequence ID" value="KAK6152912.1"/>
    <property type="molecule type" value="Genomic_DNA"/>
</dbReference>
<accession>A0ABR0WZN4</accession>
<comment type="caution">
    <text evidence="1">The sequence shown here is derived from an EMBL/GenBank/DDBJ whole genome shotgun (WGS) entry which is preliminary data.</text>
</comment>
<name>A0ABR0WZN4_REHGL</name>
<proteinExistence type="predicted"/>
<evidence type="ECO:0000313" key="1">
    <source>
        <dbReference type="EMBL" id="KAK6152912.1"/>
    </source>
</evidence>
<keyword evidence="2" id="KW-1185">Reference proteome</keyword>
<evidence type="ECO:0000313" key="2">
    <source>
        <dbReference type="Proteomes" id="UP001318860"/>
    </source>
</evidence>